<comment type="caution">
    <text evidence="7">The sequence shown here is derived from an EMBL/GenBank/DDBJ whole genome shotgun (WGS) entry which is preliminary data.</text>
</comment>
<dbReference type="InterPro" id="IPR009010">
    <property type="entry name" value="Asp_de-COase-like_dom_sf"/>
</dbReference>
<dbReference type="RefSeq" id="WP_309865803.1">
    <property type="nucleotide sequence ID" value="NZ_JAVDQG010000004.1"/>
</dbReference>
<dbReference type="PANTHER" id="PTHR43742">
    <property type="entry name" value="TRIMETHYLAMINE-N-OXIDE REDUCTASE"/>
    <property type="match status" value="1"/>
</dbReference>
<dbReference type="Pfam" id="PF01568">
    <property type="entry name" value="Molydop_binding"/>
    <property type="match status" value="1"/>
</dbReference>
<organism evidence="7 8">
    <name type="scientific">Desmospora profundinema</name>
    <dbReference type="NCBI Taxonomy" id="1571184"/>
    <lineage>
        <taxon>Bacteria</taxon>
        <taxon>Bacillati</taxon>
        <taxon>Bacillota</taxon>
        <taxon>Bacilli</taxon>
        <taxon>Bacillales</taxon>
        <taxon>Thermoactinomycetaceae</taxon>
        <taxon>Desmospora</taxon>
    </lineage>
</organism>
<dbReference type="SUPFAM" id="SSF50692">
    <property type="entry name" value="ADC-like"/>
    <property type="match status" value="1"/>
</dbReference>
<dbReference type="InterPro" id="IPR006657">
    <property type="entry name" value="MoPterin_dinucl-bd_dom"/>
</dbReference>
<keyword evidence="8" id="KW-1185">Reference proteome</keyword>
<feature type="domain" description="4Fe-4S Mo/W bis-MGD-type" evidence="6">
    <location>
        <begin position="11"/>
        <end position="67"/>
    </location>
</feature>
<keyword evidence="4" id="KW-0408">Iron</keyword>
<dbReference type="InterPro" id="IPR006656">
    <property type="entry name" value="Mopterin_OxRdtase"/>
</dbReference>
<dbReference type="SMART" id="SM00926">
    <property type="entry name" value="Molybdop_Fe4S4"/>
    <property type="match status" value="1"/>
</dbReference>
<evidence type="ECO:0000256" key="5">
    <source>
        <dbReference type="ARBA" id="ARBA00023014"/>
    </source>
</evidence>
<accession>A0ABU1IN97</accession>
<dbReference type="Gene3D" id="3.40.50.740">
    <property type="match status" value="1"/>
</dbReference>
<dbReference type="EMBL" id="JAVDQG010000004">
    <property type="protein sequence ID" value="MDR6226208.1"/>
    <property type="molecule type" value="Genomic_DNA"/>
</dbReference>
<evidence type="ECO:0000256" key="4">
    <source>
        <dbReference type="ARBA" id="ARBA00023004"/>
    </source>
</evidence>
<dbReference type="Pfam" id="PF00384">
    <property type="entry name" value="Molybdopterin"/>
    <property type="match status" value="1"/>
</dbReference>
<evidence type="ECO:0000256" key="3">
    <source>
        <dbReference type="ARBA" id="ARBA00022723"/>
    </source>
</evidence>
<name>A0ABU1IN97_9BACL</name>
<keyword evidence="3" id="KW-0479">Metal-binding</keyword>
<evidence type="ECO:0000313" key="8">
    <source>
        <dbReference type="Proteomes" id="UP001185012"/>
    </source>
</evidence>
<comment type="similarity">
    <text evidence="2">Belongs to the prokaryotic molybdopterin-containing oxidoreductase family.</text>
</comment>
<evidence type="ECO:0000313" key="7">
    <source>
        <dbReference type="EMBL" id="MDR6226208.1"/>
    </source>
</evidence>
<dbReference type="Proteomes" id="UP001185012">
    <property type="component" value="Unassembled WGS sequence"/>
</dbReference>
<dbReference type="PANTHER" id="PTHR43742:SF2">
    <property type="entry name" value="ASSIMILATORY NITRATE REDUCTASE CATALYTIC SUBUNIT"/>
    <property type="match status" value="1"/>
</dbReference>
<reference evidence="7 8" key="1">
    <citation type="submission" date="2023-07" db="EMBL/GenBank/DDBJ databases">
        <title>Genomic Encyclopedia of Type Strains, Phase IV (KMG-IV): sequencing the most valuable type-strain genomes for metagenomic binning, comparative biology and taxonomic classification.</title>
        <authorList>
            <person name="Goeker M."/>
        </authorList>
    </citation>
    <scope>NUCLEOTIDE SEQUENCE [LARGE SCALE GENOMIC DNA]</scope>
    <source>
        <strain evidence="7 8">DSM 45903</strain>
    </source>
</reference>
<proteinExistence type="inferred from homology"/>
<evidence type="ECO:0000259" key="6">
    <source>
        <dbReference type="PROSITE" id="PS51669"/>
    </source>
</evidence>
<dbReference type="InterPro" id="IPR006963">
    <property type="entry name" value="Mopterin_OxRdtase_4Fe-4S_dom"/>
</dbReference>
<dbReference type="Pfam" id="PF04879">
    <property type="entry name" value="Molybdop_Fe4S4"/>
    <property type="match status" value="1"/>
</dbReference>
<dbReference type="SUPFAM" id="SSF53706">
    <property type="entry name" value="Formate dehydrogenase/DMSO reductase, domains 1-3"/>
    <property type="match status" value="1"/>
</dbReference>
<gene>
    <name evidence="7" type="ORF">JOE21_002214</name>
</gene>
<dbReference type="Gene3D" id="3.40.228.10">
    <property type="entry name" value="Dimethylsulfoxide Reductase, domain 2"/>
    <property type="match status" value="1"/>
</dbReference>
<sequence>METNQCRQIDSRVSFRTCPLCEATCGLEIHVHGEGIEAIQGDKKDPFSQGYLCPKGVSLKELHTDPDRIRTPMIRRGTKWVPATWDEAFSEVKKGLRNLIDRYGADAVGVYLGNPNVHNLSNMLYMEGFLRMLRTRNLFSASSMDQMPKQLAAEIMFGHSFNVPIPDVDRTDYLLIIGANPLASNGSLMTAPNMRRRLKGIQQRGGKVVVIDPVHTPTAKLADEHYFIRPGADAWLLLAIIHTLFDEDWVSTGKLGDFINGMEEIQTLVREFQPEEVSAYCGIPAETIRLLARNLGKTPRAVVYGRMGTCTQRFGTVNSWLIDVINVLTGNLDREGGAMFPRPATGPKQSIRSKGPRFGRYHSRVRKLPEVFGELPVACMAEEMEVAGPGQIRGLITIAGNPVLSSPNGSRLLHAMENLEFMVSIDCYLNETTRHAHVLLPPLSPLEKAHYDLVFYQFSVRNIAKYSRPVFDRAPDQLDEWEILLHLAAAVSDKDWGENPVKTLDDLTVMKRIQKETKNENSPIHGRDPKDIMAELGNRRGPERLLDWMLRMGPYGEGFGANSDGLTLSLLENNPHGIDLGPLTPRLPGHLLTPSGKIELAPPVLVKDVERLCQGADSKQNGFRLVGRRDLRSNNSWMHNLPVLVKGKNRCTLWIHPDDANRLGLIEGDPVSVSSQTGRVEVIVHVTSDVMPGVVSLPHGWGHRDSYARLTIAKEHPGINVNILTDDQDLDPVSGTVVLNDVPVEITK</sequence>
<keyword evidence="5" id="KW-0411">Iron-sulfur</keyword>
<comment type="cofactor">
    <cofactor evidence="1">
        <name>Mo-bis(molybdopterin guanine dinucleotide)</name>
        <dbReference type="ChEBI" id="CHEBI:60539"/>
    </cofactor>
</comment>
<dbReference type="InterPro" id="IPR050612">
    <property type="entry name" value="Prok_Mopterin_Oxidored"/>
</dbReference>
<dbReference type="Gene3D" id="2.20.25.90">
    <property type="entry name" value="ADC-like domains"/>
    <property type="match status" value="1"/>
</dbReference>
<evidence type="ECO:0000256" key="1">
    <source>
        <dbReference type="ARBA" id="ARBA00001942"/>
    </source>
</evidence>
<dbReference type="Gene3D" id="2.40.40.20">
    <property type="match status" value="1"/>
</dbReference>
<evidence type="ECO:0000256" key="2">
    <source>
        <dbReference type="ARBA" id="ARBA00010312"/>
    </source>
</evidence>
<dbReference type="PROSITE" id="PS51669">
    <property type="entry name" value="4FE4S_MOW_BIS_MGD"/>
    <property type="match status" value="1"/>
</dbReference>
<protein>
    <submittedName>
        <fullName evidence="7">Anaerobic selenocysteine-containing dehydrogenase</fullName>
    </submittedName>
</protein>